<keyword evidence="5" id="KW-0547">Nucleotide-binding</keyword>
<evidence type="ECO:0000256" key="8">
    <source>
        <dbReference type="ARBA" id="ARBA00023136"/>
    </source>
</evidence>
<keyword evidence="2" id="KW-1003">Cell membrane</keyword>
<dbReference type="InterPro" id="IPR003593">
    <property type="entry name" value="AAA+_ATPase"/>
</dbReference>
<evidence type="ECO:0000313" key="12">
    <source>
        <dbReference type="EMBL" id="WQD77941.1"/>
    </source>
</evidence>
<feature type="transmembrane region" description="Helical" evidence="9">
    <location>
        <begin position="51"/>
        <end position="76"/>
    </location>
</feature>
<keyword evidence="3" id="KW-0997">Cell inner membrane</keyword>
<dbReference type="CDD" id="cd03228">
    <property type="entry name" value="ABCC_MRP_Like"/>
    <property type="match status" value="1"/>
</dbReference>
<dbReference type="InterPro" id="IPR036640">
    <property type="entry name" value="ABC1_TM_sf"/>
</dbReference>
<dbReference type="PANTHER" id="PTHR24221:SF654">
    <property type="entry name" value="ATP-BINDING CASSETTE SUB-FAMILY B MEMBER 6"/>
    <property type="match status" value="1"/>
</dbReference>
<dbReference type="Pfam" id="PF00005">
    <property type="entry name" value="ABC_tran"/>
    <property type="match status" value="1"/>
</dbReference>
<evidence type="ECO:0000256" key="2">
    <source>
        <dbReference type="ARBA" id="ARBA00022475"/>
    </source>
</evidence>
<dbReference type="InterPro" id="IPR005898">
    <property type="entry name" value="Cyc_pep_transpt_SyrD/YojI"/>
</dbReference>
<dbReference type="InterPro" id="IPR027417">
    <property type="entry name" value="P-loop_NTPase"/>
</dbReference>
<feature type="transmembrane region" description="Helical" evidence="9">
    <location>
        <begin position="148"/>
        <end position="167"/>
    </location>
</feature>
<evidence type="ECO:0000256" key="3">
    <source>
        <dbReference type="ARBA" id="ARBA00022519"/>
    </source>
</evidence>
<feature type="domain" description="ABC transporter" evidence="10">
    <location>
        <begin position="325"/>
        <end position="552"/>
    </location>
</feature>
<gene>
    <name evidence="12" type="ORF">U0042_28645</name>
</gene>
<feature type="transmembrane region" description="Helical" evidence="9">
    <location>
        <begin position="267"/>
        <end position="289"/>
    </location>
</feature>
<dbReference type="PROSITE" id="PS50893">
    <property type="entry name" value="ABC_TRANSPORTER_2"/>
    <property type="match status" value="1"/>
</dbReference>
<dbReference type="SUPFAM" id="SSF52540">
    <property type="entry name" value="P-loop containing nucleoside triphosphate hydrolases"/>
    <property type="match status" value="1"/>
</dbReference>
<dbReference type="Pfam" id="PF00664">
    <property type="entry name" value="ABC_membrane"/>
    <property type="match status" value="1"/>
</dbReference>
<sequence length="563" mass="62078">MSLLWHLVSKSRWALAVALAASIAGGLGNAALLALVNQALGAAPAQLARLGWQFLAVGVVVVAMRTLAQSLFMWLGQKAKATLRMRTIRRIGDASYPHLEKQGAARSLAVLTQDLDTIVVFFVSLPALAMQSAVIVGCLVYLGYLSWPILAVAVVSIVLGMAGFRYAHTRAMFHLRTSRKREDDLVKHFRALFDGAKELKLHRERKRAFIDDTLETNVEAVRVQRTRGYMLYAAASSWGNCILFAFIGLTLFVFARHIQVDAHVMSGYAIVFVYMIMPIEAVLSAIPNLSSARVALERIEQVSAELPPEKSLAPVAVKPFTSIALHAATHRYFREKENEVFTLGPIDLAFKPGEVVFLIGGNGSGKTTLAKMLVGLYVPESGHVLLDGHPVDDAQRDLYRQQFSVVFSDFFLFENLLGLPQHGLDALAQQLLEALQLAHKVRVEDGVFSTLQLSQGQRKRLALLVAYLEDRPFYVFDEWAADQDPLFKDVFYRRLLPGLKAKGKTVLVITHDDRYFSLADRYIKLDFGRIVEEGPGAALARVPLETAHSADLAAAPQPGMSAS</sequence>
<evidence type="ECO:0000256" key="7">
    <source>
        <dbReference type="ARBA" id="ARBA00022989"/>
    </source>
</evidence>
<dbReference type="InterPro" id="IPR003439">
    <property type="entry name" value="ABC_transporter-like_ATP-bd"/>
</dbReference>
<dbReference type="SUPFAM" id="SSF90123">
    <property type="entry name" value="ABC transporter transmembrane region"/>
    <property type="match status" value="1"/>
</dbReference>
<evidence type="ECO:0000256" key="4">
    <source>
        <dbReference type="ARBA" id="ARBA00022692"/>
    </source>
</evidence>
<keyword evidence="13" id="KW-1185">Reference proteome</keyword>
<evidence type="ECO:0000259" key="10">
    <source>
        <dbReference type="PROSITE" id="PS50893"/>
    </source>
</evidence>
<dbReference type="SMART" id="SM00382">
    <property type="entry name" value="AAA"/>
    <property type="match status" value="1"/>
</dbReference>
<dbReference type="Proteomes" id="UP001325479">
    <property type="component" value="Chromosome"/>
</dbReference>
<feature type="domain" description="ABC transmembrane type-1" evidence="11">
    <location>
        <begin position="13"/>
        <end position="291"/>
    </location>
</feature>
<dbReference type="EMBL" id="CP139965">
    <property type="protein sequence ID" value="WQD77941.1"/>
    <property type="molecule type" value="Genomic_DNA"/>
</dbReference>
<evidence type="ECO:0000256" key="9">
    <source>
        <dbReference type="SAM" id="Phobius"/>
    </source>
</evidence>
<keyword evidence="7 9" id="KW-1133">Transmembrane helix</keyword>
<dbReference type="PROSITE" id="PS00211">
    <property type="entry name" value="ABC_TRANSPORTER_1"/>
    <property type="match status" value="1"/>
</dbReference>
<dbReference type="PANTHER" id="PTHR24221">
    <property type="entry name" value="ATP-BINDING CASSETTE SUB-FAMILY B"/>
    <property type="match status" value="1"/>
</dbReference>
<reference evidence="12 13" key="1">
    <citation type="submission" date="2023-12" db="EMBL/GenBank/DDBJ databases">
        <title>Genome sequencing and assembly of bacterial species from a model synthetic community.</title>
        <authorList>
            <person name="Hogle S.L."/>
        </authorList>
    </citation>
    <scope>NUCLEOTIDE SEQUENCE [LARGE SCALE GENOMIC DNA]</scope>
    <source>
        <strain evidence="12 13">HAMBI 2494</strain>
    </source>
</reference>
<keyword evidence="8 9" id="KW-0472">Membrane</keyword>
<dbReference type="Gene3D" id="1.20.1560.10">
    <property type="entry name" value="ABC transporter type 1, transmembrane domain"/>
    <property type="match status" value="1"/>
</dbReference>
<evidence type="ECO:0000256" key="6">
    <source>
        <dbReference type="ARBA" id="ARBA00022840"/>
    </source>
</evidence>
<evidence type="ECO:0000259" key="11">
    <source>
        <dbReference type="PROSITE" id="PS50929"/>
    </source>
</evidence>
<feature type="transmembrane region" description="Helical" evidence="9">
    <location>
        <begin position="118"/>
        <end position="142"/>
    </location>
</feature>
<dbReference type="Gene3D" id="3.40.50.300">
    <property type="entry name" value="P-loop containing nucleotide triphosphate hydrolases"/>
    <property type="match status" value="1"/>
</dbReference>
<dbReference type="InterPro" id="IPR039421">
    <property type="entry name" value="Type_1_exporter"/>
</dbReference>
<evidence type="ECO:0000256" key="1">
    <source>
        <dbReference type="ARBA" id="ARBA00004651"/>
    </source>
</evidence>
<comment type="subcellular location">
    <subcellularLocation>
        <location evidence="1">Cell membrane</location>
        <topology evidence="1">Multi-pass membrane protein</topology>
    </subcellularLocation>
</comment>
<keyword evidence="6" id="KW-0067">ATP-binding</keyword>
<dbReference type="InterPro" id="IPR011527">
    <property type="entry name" value="ABC1_TM_dom"/>
</dbReference>
<accession>A0ABZ0WKX6</accession>
<keyword evidence="4 9" id="KW-0812">Transmembrane</keyword>
<evidence type="ECO:0000313" key="13">
    <source>
        <dbReference type="Proteomes" id="UP001325479"/>
    </source>
</evidence>
<evidence type="ECO:0000256" key="5">
    <source>
        <dbReference type="ARBA" id="ARBA00022741"/>
    </source>
</evidence>
<dbReference type="NCBIfam" id="TIGR01194">
    <property type="entry name" value="cyc_pep_trnsptr"/>
    <property type="match status" value="1"/>
</dbReference>
<dbReference type="RefSeq" id="WP_114811399.1">
    <property type="nucleotide sequence ID" value="NZ_CP139965.1"/>
</dbReference>
<organism evidence="12 13">
    <name type="scientific">Paraburkholderia kururiensis</name>
    <dbReference type="NCBI Taxonomy" id="984307"/>
    <lineage>
        <taxon>Bacteria</taxon>
        <taxon>Pseudomonadati</taxon>
        <taxon>Pseudomonadota</taxon>
        <taxon>Betaproteobacteria</taxon>
        <taxon>Burkholderiales</taxon>
        <taxon>Burkholderiaceae</taxon>
        <taxon>Paraburkholderia</taxon>
    </lineage>
</organism>
<name>A0ABZ0WKX6_9BURK</name>
<proteinExistence type="predicted"/>
<dbReference type="InterPro" id="IPR017871">
    <property type="entry name" value="ABC_transporter-like_CS"/>
</dbReference>
<protein>
    <submittedName>
        <fullName evidence="12">Cyclic peptide export ABC transporter</fullName>
    </submittedName>
</protein>
<feature type="transmembrane region" description="Helical" evidence="9">
    <location>
        <begin position="229"/>
        <end position="255"/>
    </location>
</feature>
<dbReference type="PROSITE" id="PS50929">
    <property type="entry name" value="ABC_TM1F"/>
    <property type="match status" value="1"/>
</dbReference>